<feature type="region of interest" description="Disordered" evidence="10">
    <location>
        <begin position="453"/>
        <end position="477"/>
    </location>
</feature>
<evidence type="ECO:0000256" key="9">
    <source>
        <dbReference type="ARBA" id="ARBA00023242"/>
    </source>
</evidence>
<feature type="compositionally biased region" description="Pro residues" evidence="10">
    <location>
        <begin position="50"/>
        <end position="59"/>
    </location>
</feature>
<dbReference type="InterPro" id="IPR048540">
    <property type="entry name" value="Rrn7_cyclin_N"/>
</dbReference>
<accession>A0ABD0ZNM2</accession>
<dbReference type="GO" id="GO:0008270">
    <property type="term" value="F:zinc ion binding"/>
    <property type="evidence" value="ECO:0007669"/>
    <property type="project" value="UniProtKB-KW"/>
</dbReference>
<dbReference type="PANTHER" id="PTHR31576:SF2">
    <property type="entry name" value="TATA BOX-BINDING PROTEIN-ASSOCIATED FACTOR RNA POLYMERASE I SUBUNIT B"/>
    <property type="match status" value="1"/>
</dbReference>
<comment type="similarity">
    <text evidence="2">Belongs to the RRN7/TAF1B family.</text>
</comment>
<dbReference type="PANTHER" id="PTHR31576">
    <property type="entry name" value="TATA BOX-BINDING PROTEIN-ASSOCIATED FACTOR RNA POLYMERASE I SUBUNIT B"/>
    <property type="match status" value="1"/>
</dbReference>
<evidence type="ECO:0000256" key="8">
    <source>
        <dbReference type="ARBA" id="ARBA00023163"/>
    </source>
</evidence>
<dbReference type="EMBL" id="JBANAX010000726">
    <property type="protein sequence ID" value="KAL1195591.1"/>
    <property type="molecule type" value="Genomic_DNA"/>
</dbReference>
<evidence type="ECO:0000256" key="3">
    <source>
        <dbReference type="ARBA" id="ARBA00022723"/>
    </source>
</evidence>
<evidence type="ECO:0000256" key="5">
    <source>
        <dbReference type="ARBA" id="ARBA00022833"/>
    </source>
</evidence>
<dbReference type="Proteomes" id="UP001558713">
    <property type="component" value="Unassembled WGS sequence"/>
</dbReference>
<gene>
    <name evidence="12" type="ORF">V5N11_013591</name>
</gene>
<keyword evidence="13" id="KW-1185">Reference proteome</keyword>
<comment type="subcellular location">
    <subcellularLocation>
        <location evidence="1">Nucleus</location>
        <location evidence="1">Nucleolus</location>
    </subcellularLocation>
</comment>
<keyword evidence="3" id="KW-0479">Metal-binding</keyword>
<proteinExistence type="inferred from homology"/>
<evidence type="ECO:0000256" key="6">
    <source>
        <dbReference type="ARBA" id="ARBA00023015"/>
    </source>
</evidence>
<dbReference type="Pfam" id="PF20644">
    <property type="entry name" value="Rrn7_cyclin_N"/>
    <property type="match status" value="1"/>
</dbReference>
<keyword evidence="9" id="KW-0539">Nucleus</keyword>
<dbReference type="GO" id="GO:0003677">
    <property type="term" value="F:DNA binding"/>
    <property type="evidence" value="ECO:0007669"/>
    <property type="project" value="UniProtKB-KW"/>
</dbReference>
<keyword evidence="5" id="KW-0862">Zinc</keyword>
<evidence type="ECO:0000256" key="4">
    <source>
        <dbReference type="ARBA" id="ARBA00022771"/>
    </source>
</evidence>
<dbReference type="InterPro" id="IPR033599">
    <property type="entry name" value="TAF1B/Rrn7"/>
</dbReference>
<dbReference type="GO" id="GO:0005730">
    <property type="term" value="C:nucleolus"/>
    <property type="evidence" value="ECO:0007669"/>
    <property type="project" value="UniProtKB-SubCell"/>
</dbReference>
<feature type="region of interest" description="Disordered" evidence="10">
    <location>
        <begin position="42"/>
        <end position="63"/>
    </location>
</feature>
<organism evidence="12 13">
    <name type="scientific">Cardamine amara subsp. amara</name>
    <dbReference type="NCBI Taxonomy" id="228776"/>
    <lineage>
        <taxon>Eukaryota</taxon>
        <taxon>Viridiplantae</taxon>
        <taxon>Streptophyta</taxon>
        <taxon>Embryophyta</taxon>
        <taxon>Tracheophyta</taxon>
        <taxon>Spermatophyta</taxon>
        <taxon>Magnoliopsida</taxon>
        <taxon>eudicotyledons</taxon>
        <taxon>Gunneridae</taxon>
        <taxon>Pentapetalae</taxon>
        <taxon>rosids</taxon>
        <taxon>malvids</taxon>
        <taxon>Brassicales</taxon>
        <taxon>Brassicaceae</taxon>
        <taxon>Cardamineae</taxon>
        <taxon>Cardamine</taxon>
    </lineage>
</organism>
<keyword evidence="4" id="KW-0863">Zinc-finger</keyword>
<evidence type="ECO:0000256" key="10">
    <source>
        <dbReference type="SAM" id="MobiDB-lite"/>
    </source>
</evidence>
<evidence type="ECO:0000256" key="1">
    <source>
        <dbReference type="ARBA" id="ARBA00004604"/>
    </source>
</evidence>
<keyword evidence="7" id="KW-0238">DNA-binding</keyword>
<keyword evidence="6" id="KW-0805">Transcription regulation</keyword>
<evidence type="ECO:0000256" key="7">
    <source>
        <dbReference type="ARBA" id="ARBA00023125"/>
    </source>
</evidence>
<evidence type="ECO:0000256" key="2">
    <source>
        <dbReference type="ARBA" id="ARBA00006899"/>
    </source>
</evidence>
<protein>
    <submittedName>
        <fullName evidence="12">TATA box-binding protein-associated factor RNA polymerase I subunit B</fullName>
    </submittedName>
</protein>
<feature type="domain" description="Rrn7/TAF1B N-terminal cyclin" evidence="11">
    <location>
        <begin position="87"/>
        <end position="217"/>
    </location>
</feature>
<evidence type="ECO:0000259" key="11">
    <source>
        <dbReference type="Pfam" id="PF20644"/>
    </source>
</evidence>
<keyword evidence="8" id="KW-0804">Transcription</keyword>
<dbReference type="AlphaFoldDB" id="A0ABD0ZNM2"/>
<comment type="caution">
    <text evidence="12">The sequence shown here is derived from an EMBL/GenBank/DDBJ whole genome shotgun (WGS) entry which is preliminary data.</text>
</comment>
<name>A0ABD0ZNM2_CARAN</name>
<evidence type="ECO:0000313" key="12">
    <source>
        <dbReference type="EMBL" id="KAL1195591.1"/>
    </source>
</evidence>
<sequence length="586" mass="66794">MLICLECDNDEFSEEDDGYFYCKLCGTRLADIISTGDDVDGTYQRKHSRPLPPVPPPEPDPVKRDRDYYKEMRERYTNGLIMMVAYQCDALVEKFYVTPLIIGLVGPICLRFLALSGVFDDGAADKAILDSEIQSNEEVREPEVKRRKGQEEEAHNLDGKRAISIWLSLLKKSLPLSSSLAISFLACHKAGAPTLPTDMVRWAREGKIPYLSSFHKIREEMGETSAACPVPASVMFRPSEIVSAQRLEAQAASIAHVIGLPLPPVNFYAIASNYLKRLAIHEDKALLDLARLIQTWSMPSELYLSMNELRLPTRVYVMAIVIVAIRIHYYMNGFGVWERSLDDTEADAKLSDLPTEELLKHLETKYHELAAETLEYEKDLFSYLSHGRNEMCTGLAEASADDTYKTADKLWNNYPNVQKFGRLETLSKRGRDWEDVNQMSLDDLKLRDGNHPCTSHSSMDCDEPSLKSPDNHSYQEESKDIKLRKLITDMAENLFSYLPPRDKVKKLDYLQYVRIEDDGAMIYAADADYFILLRVCALVAEIDTRNMHRAVLSFERRLEWIEKRIDNVLHLPPPSIVSRDTKDTCG</sequence>
<reference evidence="12 13" key="1">
    <citation type="submission" date="2024-04" db="EMBL/GenBank/DDBJ databases">
        <title>Genome assembly C_amara_ONT_v2.</title>
        <authorList>
            <person name="Yant L."/>
            <person name="Moore C."/>
            <person name="Slenker M."/>
        </authorList>
    </citation>
    <scope>NUCLEOTIDE SEQUENCE [LARGE SCALE GENOMIC DNA]</scope>
    <source>
        <tissue evidence="12">Leaf</tissue>
    </source>
</reference>
<evidence type="ECO:0000313" key="13">
    <source>
        <dbReference type="Proteomes" id="UP001558713"/>
    </source>
</evidence>